<dbReference type="InterPro" id="IPR029261">
    <property type="entry name" value="Transposase_Znf"/>
</dbReference>
<organism evidence="3 5">
    <name type="scientific">Methylobacterium currus</name>
    <dbReference type="NCBI Taxonomy" id="2051553"/>
    <lineage>
        <taxon>Bacteria</taxon>
        <taxon>Pseudomonadati</taxon>
        <taxon>Pseudomonadota</taxon>
        <taxon>Alphaproteobacteria</taxon>
        <taxon>Hyphomicrobiales</taxon>
        <taxon>Methylobacteriaceae</taxon>
        <taxon>Methylobacterium</taxon>
    </lineage>
</organism>
<dbReference type="EMBL" id="CP028843">
    <property type="protein sequence ID" value="AWB20950.1"/>
    <property type="molecule type" value="Genomic_DNA"/>
</dbReference>
<sequence>MVPKRLLPLIPAGLVVDQVDLEPDQIIISTHPRATTAGCPGCGEFSAQSHSRYTRTLADLPWQGRRVVIAVQTRRWRCPQPHCPRRVFAERLAGVAQAGARRTHRLGDLQHHLGLVLGGEAGARLAGRLGLPVSPDTLLRLVRDRAPTQAERAPRVLGIDDWAWRRGQRYGTILCDLERGQVIDLLPDREAATVADWLQRHPGVEVVARDRAGAYADGVRRGAPGAVQVADRWHLLCNGSCQRALNTP</sequence>
<dbReference type="PANTHER" id="PTHR33498:SF1">
    <property type="entry name" value="TRANSPOSASE FOR INSERTION SEQUENCE ELEMENT IS1557"/>
    <property type="match status" value="1"/>
</dbReference>
<feature type="domain" description="Transposase IS204/IS1001/IS1096/IS1165 DDE" evidence="1">
    <location>
        <begin position="157"/>
        <end position="235"/>
    </location>
</feature>
<dbReference type="Pfam" id="PF14690">
    <property type="entry name" value="Zn_ribbon_ISL3"/>
    <property type="match status" value="1"/>
</dbReference>
<evidence type="ECO:0000313" key="4">
    <source>
        <dbReference type="EMBL" id="AWB22639.1"/>
    </source>
</evidence>
<gene>
    <name evidence="3" type="ORF">DA075_08540</name>
    <name evidence="4" type="ORF">DA075_18415</name>
</gene>
<dbReference type="KEGG" id="mee:DA075_08540"/>
<accession>A0A2R4WHD7</accession>
<dbReference type="OrthoDB" id="46712at2"/>
<dbReference type="Pfam" id="PF01610">
    <property type="entry name" value="DDE_Tnp_ISL3"/>
    <property type="match status" value="1"/>
</dbReference>
<dbReference type="KEGG" id="mee:DA075_18415"/>
<evidence type="ECO:0000313" key="3">
    <source>
        <dbReference type="EMBL" id="AWB20950.1"/>
    </source>
</evidence>
<evidence type="ECO:0000259" key="1">
    <source>
        <dbReference type="Pfam" id="PF01610"/>
    </source>
</evidence>
<dbReference type="NCBIfam" id="NF033550">
    <property type="entry name" value="transpos_ISL3"/>
    <property type="match status" value="1"/>
</dbReference>
<dbReference type="Proteomes" id="UP000244755">
    <property type="component" value="Chromosome 1"/>
</dbReference>
<feature type="domain" description="Transposase IS204/IS1001/IS1096/IS1165 zinc-finger" evidence="2">
    <location>
        <begin position="37"/>
        <end position="80"/>
    </location>
</feature>
<reference evidence="3 5" key="1">
    <citation type="submission" date="2018-04" db="EMBL/GenBank/DDBJ databases">
        <title>Methylobacterium sp. PR1016A genome.</title>
        <authorList>
            <person name="Park W."/>
        </authorList>
    </citation>
    <scope>NUCLEOTIDE SEQUENCE [LARGE SCALE GENOMIC DNA]</scope>
    <source>
        <strain evidence="3 5">PR1016A</strain>
    </source>
</reference>
<dbReference type="AlphaFoldDB" id="A0A2R4WHD7"/>
<dbReference type="InterPro" id="IPR002560">
    <property type="entry name" value="Transposase_DDE"/>
</dbReference>
<dbReference type="PANTHER" id="PTHR33498">
    <property type="entry name" value="TRANSPOSASE FOR INSERTION SEQUENCE ELEMENT IS1557"/>
    <property type="match status" value="1"/>
</dbReference>
<name>A0A2R4WHD7_9HYPH</name>
<evidence type="ECO:0000259" key="2">
    <source>
        <dbReference type="Pfam" id="PF14690"/>
    </source>
</evidence>
<dbReference type="InterPro" id="IPR047951">
    <property type="entry name" value="Transpos_ISL3"/>
</dbReference>
<evidence type="ECO:0000313" key="5">
    <source>
        <dbReference type="Proteomes" id="UP000244755"/>
    </source>
</evidence>
<proteinExistence type="predicted"/>
<protein>
    <submittedName>
        <fullName evidence="3">ISL3 family transposase</fullName>
    </submittedName>
</protein>
<keyword evidence="5" id="KW-1185">Reference proteome</keyword>
<dbReference type="EMBL" id="CP028843">
    <property type="protein sequence ID" value="AWB22639.1"/>
    <property type="molecule type" value="Genomic_DNA"/>
</dbReference>